<evidence type="ECO:0000256" key="9">
    <source>
        <dbReference type="PIRNR" id="PIRNR038994"/>
    </source>
</evidence>
<dbReference type="FunFam" id="3.20.20.140:FF:000004">
    <property type="entry name" value="N-acetylglucosamine-6-phosphate deacetylase"/>
    <property type="match status" value="1"/>
</dbReference>
<name>A0A4R4E860_9BACL</name>
<feature type="binding site" evidence="12">
    <location>
        <position position="134"/>
    </location>
    <ligand>
        <name>Zn(2+)</name>
        <dbReference type="ChEBI" id="CHEBI:29105"/>
    </ligand>
</feature>
<feature type="domain" description="Amidohydrolase-related" evidence="13">
    <location>
        <begin position="55"/>
        <end position="385"/>
    </location>
</feature>
<dbReference type="Gene3D" id="2.30.40.10">
    <property type="entry name" value="Urease, subunit C, domain 1"/>
    <property type="match status" value="1"/>
</dbReference>
<dbReference type="OrthoDB" id="9776488at2"/>
<evidence type="ECO:0000259" key="13">
    <source>
        <dbReference type="Pfam" id="PF01979"/>
    </source>
</evidence>
<evidence type="ECO:0000256" key="2">
    <source>
        <dbReference type="ARBA" id="ARBA00011899"/>
    </source>
</evidence>
<dbReference type="InterPro" id="IPR006680">
    <property type="entry name" value="Amidohydro-rel"/>
</dbReference>
<evidence type="ECO:0000256" key="11">
    <source>
        <dbReference type="PIRSR" id="PIRSR038994-2"/>
    </source>
</evidence>
<proteinExistence type="inferred from homology"/>
<comment type="similarity">
    <text evidence="1 9">Belongs to the metallo-dependent hydrolases superfamily. NagA family.</text>
</comment>
<dbReference type="InterPro" id="IPR003764">
    <property type="entry name" value="GlcNAc_6-P_deAcase"/>
</dbReference>
<gene>
    <name evidence="14" type="primary">nagA</name>
    <name evidence="14" type="ORF">E0485_18245</name>
</gene>
<evidence type="ECO:0000256" key="4">
    <source>
        <dbReference type="ARBA" id="ARBA00022723"/>
    </source>
</evidence>
<evidence type="ECO:0000256" key="10">
    <source>
        <dbReference type="PIRSR" id="PIRSR038994-1"/>
    </source>
</evidence>
<comment type="cofactor">
    <cofactor evidence="12">
        <name>a divalent metal cation</name>
        <dbReference type="ChEBI" id="CHEBI:60240"/>
    </cofactor>
    <text evidence="12">Binds 1 divalent metal cation per subunit.</text>
</comment>
<sequence>MSAQKEFWIVNANIVTEQGIVTNGSIQVIGSTIAAIHENGAAAPQGEVIDAQGSWVLPGFIDVHVHGGYGADFMDASKESLDTITRFHSSMGTTSIVATSMTAPREALDDVVESIAAYRSNPMPYAQVVGLHLEGPFLNPSKIGAQNPDYVVLPQIDWIQTWYDKYPGLIKTIALAPEREGALAMIEWCRDHGIVTAAAHTEATYADMQAAAKHGLSHSVHMYNAMKPLHHREPGTVGSILTMDEVSAEIIADGVHVHPTCIKLLAAMKTQENLLLITDAMSAAGLDDGLYQLGGQDVLVKGGVARLKDGETLAGSTLTMIRGFQFLVEEVGLSVEQVSKLASGNPAKLLGLSDTIGSIAAGKHADLLLVTPSFELERVYVQGRQIQ</sequence>
<keyword evidence="15" id="KW-1185">Reference proteome</keyword>
<dbReference type="Proteomes" id="UP000295418">
    <property type="component" value="Unassembled WGS sequence"/>
</dbReference>
<feature type="binding site" evidence="12">
    <location>
        <position position="221"/>
    </location>
    <ligand>
        <name>Zn(2+)</name>
        <dbReference type="ChEBI" id="CHEBI:29105"/>
    </ligand>
</feature>
<dbReference type="EC" id="3.5.1.25" evidence="2"/>
<organism evidence="14 15">
    <name type="scientific">Paenibacillus albiflavus</name>
    <dbReference type="NCBI Taxonomy" id="2545760"/>
    <lineage>
        <taxon>Bacteria</taxon>
        <taxon>Bacillati</taxon>
        <taxon>Bacillota</taxon>
        <taxon>Bacilli</taxon>
        <taxon>Bacillales</taxon>
        <taxon>Paenibacillaceae</taxon>
        <taxon>Paenibacillus</taxon>
    </lineage>
</organism>
<comment type="catalytic activity">
    <reaction evidence="7">
        <text>N-acetyl-D-glucosamine 6-phosphate + H2O = D-glucosamine 6-phosphate + acetate</text>
        <dbReference type="Rhea" id="RHEA:22936"/>
        <dbReference type="ChEBI" id="CHEBI:15377"/>
        <dbReference type="ChEBI" id="CHEBI:30089"/>
        <dbReference type="ChEBI" id="CHEBI:57513"/>
        <dbReference type="ChEBI" id="CHEBI:58725"/>
        <dbReference type="EC" id="3.5.1.25"/>
    </reaction>
</comment>
<comment type="pathway">
    <text evidence="8">Amino-sugar metabolism; N-acetylneuraminate degradation; D-fructose 6-phosphate from N-acetylneuraminate: step 4/5.</text>
</comment>
<dbReference type="NCBIfam" id="TIGR00221">
    <property type="entry name" value="nagA"/>
    <property type="match status" value="1"/>
</dbReference>
<feature type="binding site" evidence="11">
    <location>
        <begin position="313"/>
        <end position="315"/>
    </location>
    <ligand>
        <name>substrate</name>
    </ligand>
</feature>
<evidence type="ECO:0000313" key="14">
    <source>
        <dbReference type="EMBL" id="TCZ75327.1"/>
    </source>
</evidence>
<dbReference type="SUPFAM" id="SSF51556">
    <property type="entry name" value="Metallo-dependent hydrolases"/>
    <property type="match status" value="1"/>
</dbReference>
<reference evidence="14 15" key="1">
    <citation type="submission" date="2019-03" db="EMBL/GenBank/DDBJ databases">
        <authorList>
            <person name="Kim M.K.M."/>
        </authorList>
    </citation>
    <scope>NUCLEOTIDE SEQUENCE [LARGE SCALE GENOMIC DNA]</scope>
    <source>
        <strain evidence="14 15">18JY21-1</strain>
    </source>
</reference>
<dbReference type="Pfam" id="PF01979">
    <property type="entry name" value="Amidohydro_1"/>
    <property type="match status" value="1"/>
</dbReference>
<keyword evidence="5 9" id="KW-0378">Hydrolase</keyword>
<dbReference type="PANTHER" id="PTHR11113">
    <property type="entry name" value="N-ACETYLGLUCOSAMINE-6-PHOSPHATE DEACETYLASE"/>
    <property type="match status" value="1"/>
</dbReference>
<dbReference type="PANTHER" id="PTHR11113:SF14">
    <property type="entry name" value="N-ACETYLGLUCOSAMINE-6-PHOSPHATE DEACETYLASE"/>
    <property type="match status" value="1"/>
</dbReference>
<dbReference type="AlphaFoldDB" id="A0A4R4E860"/>
<dbReference type="InterPro" id="IPR032466">
    <property type="entry name" value="Metal_Hydrolase"/>
</dbReference>
<feature type="binding site" evidence="12">
    <location>
        <position position="200"/>
    </location>
    <ligand>
        <name>Zn(2+)</name>
        <dbReference type="ChEBI" id="CHEBI:29105"/>
    </ligand>
</feature>
<accession>A0A4R4E860</accession>
<keyword evidence="4 12" id="KW-0479">Metal-binding</keyword>
<evidence type="ECO:0000313" key="15">
    <source>
        <dbReference type="Proteomes" id="UP000295418"/>
    </source>
</evidence>
<evidence type="ECO:0000256" key="1">
    <source>
        <dbReference type="ARBA" id="ARBA00010716"/>
    </source>
</evidence>
<keyword evidence="6 9" id="KW-0119">Carbohydrate metabolism</keyword>
<dbReference type="EMBL" id="SKFG01000021">
    <property type="protein sequence ID" value="TCZ75327.1"/>
    <property type="molecule type" value="Genomic_DNA"/>
</dbReference>
<dbReference type="CDD" id="cd00854">
    <property type="entry name" value="NagA"/>
    <property type="match status" value="1"/>
</dbReference>
<evidence type="ECO:0000256" key="3">
    <source>
        <dbReference type="ARBA" id="ARBA00018029"/>
    </source>
</evidence>
<dbReference type="PIRSF" id="PIRSF038994">
    <property type="entry name" value="NagA"/>
    <property type="match status" value="1"/>
</dbReference>
<dbReference type="GO" id="GO:0006046">
    <property type="term" value="P:N-acetylglucosamine catabolic process"/>
    <property type="evidence" value="ECO:0007669"/>
    <property type="project" value="TreeGrafter"/>
</dbReference>
<comment type="caution">
    <text evidence="14">The sequence shown here is derived from an EMBL/GenBank/DDBJ whole genome shotgun (WGS) entry which is preliminary data.</text>
</comment>
<feature type="active site" description="Proton donor/acceptor" evidence="10">
    <location>
        <position position="279"/>
    </location>
</feature>
<dbReference type="SUPFAM" id="SSF51338">
    <property type="entry name" value="Composite domain of metallo-dependent hydrolases"/>
    <property type="match status" value="1"/>
</dbReference>
<dbReference type="GO" id="GO:0008448">
    <property type="term" value="F:N-acetylglucosamine-6-phosphate deacetylase activity"/>
    <property type="evidence" value="ECO:0007669"/>
    <property type="project" value="UniProtKB-EC"/>
</dbReference>
<feature type="binding site" evidence="11">
    <location>
        <position position="145"/>
    </location>
    <ligand>
        <name>substrate</name>
    </ligand>
</feature>
<feature type="binding site" evidence="11">
    <location>
        <begin position="224"/>
        <end position="225"/>
    </location>
    <ligand>
        <name>substrate</name>
    </ligand>
</feature>
<dbReference type="GO" id="GO:0046872">
    <property type="term" value="F:metal ion binding"/>
    <property type="evidence" value="ECO:0007669"/>
    <property type="project" value="UniProtKB-KW"/>
</dbReference>
<dbReference type="RefSeq" id="WP_132419495.1">
    <property type="nucleotide sequence ID" value="NZ_SKFG01000021.1"/>
</dbReference>
<evidence type="ECO:0000256" key="5">
    <source>
        <dbReference type="ARBA" id="ARBA00022801"/>
    </source>
</evidence>
<protein>
    <recommendedName>
        <fullName evidence="3">N-acetylglucosamine-6-phosphate deacetylase</fullName>
        <ecNumber evidence="2">3.5.1.25</ecNumber>
    </recommendedName>
</protein>
<feature type="binding site" evidence="11">
    <location>
        <position position="256"/>
    </location>
    <ligand>
        <name>substrate</name>
    </ligand>
</feature>
<evidence type="ECO:0000256" key="8">
    <source>
        <dbReference type="ARBA" id="ARBA00060590"/>
    </source>
</evidence>
<evidence type="ECO:0000256" key="6">
    <source>
        <dbReference type="ARBA" id="ARBA00023277"/>
    </source>
</evidence>
<feature type="binding site" evidence="11">
    <location>
        <position position="232"/>
    </location>
    <ligand>
        <name>substrate</name>
    </ligand>
</feature>
<dbReference type="Gene3D" id="3.20.20.140">
    <property type="entry name" value="Metal-dependent hydrolases"/>
    <property type="match status" value="1"/>
</dbReference>
<dbReference type="InterPro" id="IPR011059">
    <property type="entry name" value="Metal-dep_hydrolase_composite"/>
</dbReference>
<evidence type="ECO:0000256" key="12">
    <source>
        <dbReference type="PIRSR" id="PIRSR038994-3"/>
    </source>
</evidence>
<evidence type="ECO:0000256" key="7">
    <source>
        <dbReference type="ARBA" id="ARBA00047647"/>
    </source>
</evidence>